<name>A0A2P2QAZ4_RHIMU</name>
<keyword evidence="1" id="KW-0472">Membrane</keyword>
<keyword evidence="1" id="KW-1133">Transmembrane helix</keyword>
<reference evidence="2" key="1">
    <citation type="submission" date="2018-02" db="EMBL/GenBank/DDBJ databases">
        <title>Rhizophora mucronata_Transcriptome.</title>
        <authorList>
            <person name="Meera S.P."/>
            <person name="Sreeshan A."/>
            <person name="Augustine A."/>
        </authorList>
    </citation>
    <scope>NUCLEOTIDE SEQUENCE</scope>
    <source>
        <tissue evidence="2">Leaf</tissue>
    </source>
</reference>
<proteinExistence type="predicted"/>
<organism evidence="2">
    <name type="scientific">Rhizophora mucronata</name>
    <name type="common">Asiatic mangrove</name>
    <dbReference type="NCBI Taxonomy" id="61149"/>
    <lineage>
        <taxon>Eukaryota</taxon>
        <taxon>Viridiplantae</taxon>
        <taxon>Streptophyta</taxon>
        <taxon>Embryophyta</taxon>
        <taxon>Tracheophyta</taxon>
        <taxon>Spermatophyta</taxon>
        <taxon>Magnoliopsida</taxon>
        <taxon>eudicotyledons</taxon>
        <taxon>Gunneridae</taxon>
        <taxon>Pentapetalae</taxon>
        <taxon>rosids</taxon>
        <taxon>fabids</taxon>
        <taxon>Malpighiales</taxon>
        <taxon>Rhizophoraceae</taxon>
        <taxon>Rhizophora</taxon>
    </lineage>
</organism>
<feature type="transmembrane region" description="Helical" evidence="1">
    <location>
        <begin position="16"/>
        <end position="38"/>
    </location>
</feature>
<sequence>MSLVMMSEYKITVHVIFWWVMGSVSVFPILEVLLKIALLSNY</sequence>
<accession>A0A2P2QAZ4</accession>
<evidence type="ECO:0000256" key="1">
    <source>
        <dbReference type="SAM" id="Phobius"/>
    </source>
</evidence>
<protein>
    <submittedName>
        <fullName evidence="2">Uncharacterized protein</fullName>
    </submittedName>
</protein>
<dbReference type="AlphaFoldDB" id="A0A2P2QAZ4"/>
<keyword evidence="1" id="KW-0812">Transmembrane</keyword>
<dbReference type="EMBL" id="GGEC01083682">
    <property type="protein sequence ID" value="MBX64166.1"/>
    <property type="molecule type" value="Transcribed_RNA"/>
</dbReference>
<evidence type="ECO:0000313" key="2">
    <source>
        <dbReference type="EMBL" id="MBX64166.1"/>
    </source>
</evidence>